<feature type="region of interest" description="Disordered" evidence="1">
    <location>
        <begin position="115"/>
        <end position="139"/>
    </location>
</feature>
<dbReference type="Proteomes" id="UP000688947">
    <property type="component" value="Unassembled WGS sequence"/>
</dbReference>
<dbReference type="CDD" id="cd09272">
    <property type="entry name" value="RNase_HI_RT_Ty1"/>
    <property type="match status" value="1"/>
</dbReference>
<name>A0A329SXP8_9STRA</name>
<dbReference type="EMBL" id="JAENGZ010000455">
    <property type="protein sequence ID" value="KAG6959019.1"/>
    <property type="molecule type" value="Genomic_DNA"/>
</dbReference>
<evidence type="ECO:0000313" key="2">
    <source>
        <dbReference type="EMBL" id="KAG6959019.1"/>
    </source>
</evidence>
<dbReference type="EMBL" id="MJFZ01000034">
    <property type="protein sequence ID" value="RAW41231.1"/>
    <property type="molecule type" value="Genomic_DNA"/>
</dbReference>
<evidence type="ECO:0000256" key="1">
    <source>
        <dbReference type="SAM" id="MobiDB-lite"/>
    </source>
</evidence>
<gene>
    <name evidence="2" type="ORF">JG687_00009033</name>
    <name evidence="3" type="ORF">PC110_g2595</name>
</gene>
<evidence type="ECO:0000313" key="3">
    <source>
        <dbReference type="EMBL" id="RAW41231.1"/>
    </source>
</evidence>
<comment type="caution">
    <text evidence="3">The sequence shown here is derived from an EMBL/GenBank/DDBJ whole genome shotgun (WGS) entry which is preliminary data.</text>
</comment>
<keyword evidence="4" id="KW-1185">Reference proteome</keyword>
<dbReference type="OrthoDB" id="93076at2759"/>
<accession>A0A329SXP8</accession>
<dbReference type="STRING" id="29920.A0A329SXP8"/>
<proteinExistence type="predicted"/>
<dbReference type="AlphaFoldDB" id="A0A329SXP8"/>
<organism evidence="3 4">
    <name type="scientific">Phytophthora cactorum</name>
    <dbReference type="NCBI Taxonomy" id="29920"/>
    <lineage>
        <taxon>Eukaryota</taxon>
        <taxon>Sar</taxon>
        <taxon>Stramenopiles</taxon>
        <taxon>Oomycota</taxon>
        <taxon>Peronosporomycetes</taxon>
        <taxon>Peronosporales</taxon>
        <taxon>Peronosporaceae</taxon>
        <taxon>Phytophthora</taxon>
    </lineage>
</organism>
<reference evidence="3 4" key="1">
    <citation type="submission" date="2018-01" db="EMBL/GenBank/DDBJ databases">
        <title>Draft genome of the strawberry crown rot pathogen Phytophthora cactorum.</title>
        <authorList>
            <person name="Armitage A.D."/>
            <person name="Lysoe E."/>
            <person name="Nellist C.F."/>
            <person name="Harrison R.J."/>
            <person name="Brurberg M.B."/>
        </authorList>
    </citation>
    <scope>NUCLEOTIDE SEQUENCE [LARGE SCALE GENOMIC DNA]</scope>
    <source>
        <strain evidence="3 4">10300</strain>
    </source>
</reference>
<sequence>MHEAVWLDQLVDEMGLERETTTLYCDSSIARGLMKHAGKHRRIKQFNISDLKIREYVKKRGVKLEPVSSKANVVDMMTKPLTLEEFQGHRETIGVRTASVNTDASHASNALLASEEQSIRYENNPKSMSPWQRMPAKDR</sequence>
<evidence type="ECO:0000313" key="4">
    <source>
        <dbReference type="Proteomes" id="UP000251314"/>
    </source>
</evidence>
<dbReference type="VEuPathDB" id="FungiDB:PC110_g2595"/>
<protein>
    <submittedName>
        <fullName evidence="3">Uncharacterized protein</fullName>
    </submittedName>
</protein>
<reference evidence="2" key="2">
    <citation type="submission" date="2021-01" db="EMBL/GenBank/DDBJ databases">
        <title>Phytophthora aleatoria, a newly-described species from Pinus radiata is distinct from Phytophthora cactorum isolates based on comparative genomics.</title>
        <authorList>
            <person name="Mcdougal R."/>
            <person name="Panda P."/>
            <person name="Williams N."/>
            <person name="Studholme D.J."/>
        </authorList>
    </citation>
    <scope>NUCLEOTIDE SEQUENCE</scope>
    <source>
        <strain evidence="2">NZFS 3830</strain>
    </source>
</reference>
<feature type="compositionally biased region" description="Polar residues" evidence="1">
    <location>
        <begin position="120"/>
        <end position="130"/>
    </location>
</feature>
<dbReference type="Proteomes" id="UP000251314">
    <property type="component" value="Unassembled WGS sequence"/>
</dbReference>